<name>A0A853BRI7_9ACTN</name>
<evidence type="ECO:0000256" key="1">
    <source>
        <dbReference type="SAM" id="Coils"/>
    </source>
</evidence>
<feature type="coiled-coil region" evidence="1">
    <location>
        <begin position="42"/>
        <end position="95"/>
    </location>
</feature>
<organism evidence="3 4">
    <name type="scientific">Streptomonospora nanhaiensis</name>
    <dbReference type="NCBI Taxonomy" id="1323731"/>
    <lineage>
        <taxon>Bacteria</taxon>
        <taxon>Bacillati</taxon>
        <taxon>Actinomycetota</taxon>
        <taxon>Actinomycetes</taxon>
        <taxon>Streptosporangiales</taxon>
        <taxon>Nocardiopsidaceae</taxon>
        <taxon>Streptomonospora</taxon>
    </lineage>
</organism>
<dbReference type="EMBL" id="JACCFO010000001">
    <property type="protein sequence ID" value="NYI97345.1"/>
    <property type="molecule type" value="Genomic_DNA"/>
</dbReference>
<protein>
    <submittedName>
        <fullName evidence="3">Uncharacterized protein</fullName>
    </submittedName>
</protein>
<evidence type="ECO:0000313" key="3">
    <source>
        <dbReference type="EMBL" id="NYI97345.1"/>
    </source>
</evidence>
<sequence length="99" mass="10942">MITRIVPLEGDDAMKPVTPETPDEVIADSIADTAAILAARYVRRAEAAASSEEAAAAKEQARQAWAVKRRLPMARAEMIRELERLHRLLDEMGSQGDDR</sequence>
<keyword evidence="1" id="KW-0175">Coiled coil</keyword>
<evidence type="ECO:0000313" key="4">
    <source>
        <dbReference type="Proteomes" id="UP000575985"/>
    </source>
</evidence>
<accession>A0A853BRI7</accession>
<dbReference type="Proteomes" id="UP000575985">
    <property type="component" value="Unassembled WGS sequence"/>
</dbReference>
<dbReference type="RefSeq" id="WP_179768711.1">
    <property type="nucleotide sequence ID" value="NZ_JACCFO010000001.1"/>
</dbReference>
<comment type="caution">
    <text evidence="3">The sequence shown here is derived from an EMBL/GenBank/DDBJ whole genome shotgun (WGS) entry which is preliminary data.</text>
</comment>
<keyword evidence="4" id="KW-1185">Reference proteome</keyword>
<gene>
    <name evidence="3" type="ORF">HNR12_003622</name>
</gene>
<feature type="region of interest" description="Disordered" evidence="2">
    <location>
        <begin position="1"/>
        <end position="20"/>
    </location>
</feature>
<proteinExistence type="predicted"/>
<evidence type="ECO:0000256" key="2">
    <source>
        <dbReference type="SAM" id="MobiDB-lite"/>
    </source>
</evidence>
<reference evidence="3 4" key="1">
    <citation type="submission" date="2020-07" db="EMBL/GenBank/DDBJ databases">
        <title>Sequencing the genomes of 1000 actinobacteria strains.</title>
        <authorList>
            <person name="Klenk H.-P."/>
        </authorList>
    </citation>
    <scope>NUCLEOTIDE SEQUENCE [LARGE SCALE GENOMIC DNA]</scope>
    <source>
        <strain evidence="3 4">DSM 45927</strain>
    </source>
</reference>
<dbReference type="AlphaFoldDB" id="A0A853BRI7"/>